<dbReference type="GO" id="GO:0019310">
    <property type="term" value="P:inositol catabolic process"/>
    <property type="evidence" value="ECO:0007669"/>
    <property type="project" value="InterPro"/>
</dbReference>
<dbReference type="Pfam" id="PF02776">
    <property type="entry name" value="TPP_enzyme_N"/>
    <property type="match status" value="1"/>
</dbReference>
<dbReference type="InterPro" id="IPR030817">
    <property type="entry name" value="Myo_inos_IolD"/>
</dbReference>
<dbReference type="AlphaFoldDB" id="A0A345Z3G3"/>
<dbReference type="SUPFAM" id="SSF52467">
    <property type="entry name" value="DHS-like NAD/FAD-binding domain"/>
    <property type="match status" value="1"/>
</dbReference>
<dbReference type="GO" id="GO:0003984">
    <property type="term" value="F:acetolactate synthase activity"/>
    <property type="evidence" value="ECO:0007669"/>
    <property type="project" value="TreeGrafter"/>
</dbReference>
<evidence type="ECO:0000256" key="1">
    <source>
        <dbReference type="ARBA" id="ARBA00007812"/>
    </source>
</evidence>
<proteinExistence type="inferred from homology"/>
<dbReference type="EMBL" id="CP031376">
    <property type="protein sequence ID" value="AXK51142.1"/>
    <property type="molecule type" value="Genomic_DNA"/>
</dbReference>
<dbReference type="Gene3D" id="3.40.50.1220">
    <property type="entry name" value="TPP-binding domain"/>
    <property type="match status" value="1"/>
</dbReference>
<dbReference type="GO" id="GO:0009099">
    <property type="term" value="P:L-valine biosynthetic process"/>
    <property type="evidence" value="ECO:0007669"/>
    <property type="project" value="TreeGrafter"/>
</dbReference>
<evidence type="ECO:0000256" key="2">
    <source>
        <dbReference type="ARBA" id="ARBA00023052"/>
    </source>
</evidence>
<dbReference type="InterPro" id="IPR029035">
    <property type="entry name" value="DHS-like_NAD/FAD-binding_dom"/>
</dbReference>
<evidence type="ECO:0000313" key="8">
    <source>
        <dbReference type="Proteomes" id="UP000254792"/>
    </source>
</evidence>
<dbReference type="InterPro" id="IPR012001">
    <property type="entry name" value="Thiamin_PyroP_enz_TPP-bd_dom"/>
</dbReference>
<dbReference type="GO" id="GO:0009097">
    <property type="term" value="P:isoleucine biosynthetic process"/>
    <property type="evidence" value="ECO:0007669"/>
    <property type="project" value="TreeGrafter"/>
</dbReference>
<keyword evidence="2 3" id="KW-0786">Thiamine pyrophosphate</keyword>
<evidence type="ECO:0000313" key="7">
    <source>
        <dbReference type="EMBL" id="AXK51142.1"/>
    </source>
</evidence>
<dbReference type="InterPro" id="IPR045229">
    <property type="entry name" value="TPP_enz"/>
</dbReference>
<dbReference type="PANTHER" id="PTHR18968:SF9">
    <property type="entry name" value="3D-(3,5_4)-TRIHYDROXYCYCLOHEXANE-1,2-DIONE HYDROLASE"/>
    <property type="match status" value="1"/>
</dbReference>
<dbReference type="OrthoDB" id="4494979at2"/>
<dbReference type="KEGG" id="salx:SALLE_v1c04680"/>
<dbReference type="CDD" id="cd07035">
    <property type="entry name" value="TPP_PYR_POX_like"/>
    <property type="match status" value="1"/>
</dbReference>
<dbReference type="GO" id="GO:0000287">
    <property type="term" value="F:magnesium ion binding"/>
    <property type="evidence" value="ECO:0007669"/>
    <property type="project" value="InterPro"/>
</dbReference>
<accession>A0A345Z3G3</accession>
<evidence type="ECO:0000259" key="5">
    <source>
        <dbReference type="Pfam" id="PF02775"/>
    </source>
</evidence>
<evidence type="ECO:0000259" key="6">
    <source>
        <dbReference type="Pfam" id="PF02776"/>
    </source>
</evidence>
<dbReference type="GO" id="GO:0016823">
    <property type="term" value="F:hydrolase activity, acting on acid carbon-carbon bonds, in ketonic substances"/>
    <property type="evidence" value="ECO:0007669"/>
    <property type="project" value="InterPro"/>
</dbReference>
<evidence type="ECO:0000259" key="4">
    <source>
        <dbReference type="Pfam" id="PF00205"/>
    </source>
</evidence>
<dbReference type="Gene3D" id="3.40.50.970">
    <property type="match status" value="2"/>
</dbReference>
<organism evidence="7 8">
    <name type="scientific">Spiroplasma alleghenense</name>
    <dbReference type="NCBI Taxonomy" id="216931"/>
    <lineage>
        <taxon>Bacteria</taxon>
        <taxon>Bacillati</taxon>
        <taxon>Mycoplasmatota</taxon>
        <taxon>Mollicutes</taxon>
        <taxon>Entomoplasmatales</taxon>
        <taxon>Spiroplasmataceae</taxon>
        <taxon>Spiroplasma</taxon>
    </lineage>
</organism>
<dbReference type="GO" id="GO:0030976">
    <property type="term" value="F:thiamine pyrophosphate binding"/>
    <property type="evidence" value="ECO:0007669"/>
    <property type="project" value="InterPro"/>
</dbReference>
<name>A0A345Z3G3_9MOLU</name>
<protein>
    <submittedName>
        <fullName evidence="7">Acetolactate synthase I/II/III large subunit</fullName>
    </submittedName>
</protein>
<feature type="domain" description="Thiamine pyrophosphate enzyme TPP-binding" evidence="5">
    <location>
        <begin position="438"/>
        <end position="590"/>
    </location>
</feature>
<evidence type="ECO:0000256" key="3">
    <source>
        <dbReference type="RuleBase" id="RU362132"/>
    </source>
</evidence>
<dbReference type="PROSITE" id="PS00187">
    <property type="entry name" value="TPP_ENZYMES"/>
    <property type="match status" value="1"/>
</dbReference>
<dbReference type="GO" id="GO:0050660">
    <property type="term" value="F:flavin adenine dinucleotide binding"/>
    <property type="evidence" value="ECO:0007669"/>
    <property type="project" value="TreeGrafter"/>
</dbReference>
<dbReference type="Pfam" id="PF00205">
    <property type="entry name" value="TPP_enzyme_M"/>
    <property type="match status" value="1"/>
</dbReference>
<dbReference type="SUPFAM" id="SSF52518">
    <property type="entry name" value="Thiamin diphosphate-binding fold (THDP-binding)"/>
    <property type="match status" value="2"/>
</dbReference>
<dbReference type="Proteomes" id="UP000254792">
    <property type="component" value="Chromosome"/>
</dbReference>
<gene>
    <name evidence="7" type="primary">iolD</name>
    <name evidence="7" type="ORF">SALLE_v1c04680</name>
</gene>
<dbReference type="Pfam" id="PF02775">
    <property type="entry name" value="TPP_enzyme_C"/>
    <property type="match status" value="1"/>
</dbReference>
<dbReference type="InterPro" id="IPR029061">
    <property type="entry name" value="THDP-binding"/>
</dbReference>
<feature type="domain" description="Thiamine pyrophosphate enzyme N-terminal TPP-binding" evidence="6">
    <location>
        <begin position="43"/>
        <end position="131"/>
    </location>
</feature>
<dbReference type="InterPro" id="IPR012000">
    <property type="entry name" value="Thiamin_PyroP_enz_cen_dom"/>
</dbReference>
<dbReference type="NCBIfam" id="TIGR04377">
    <property type="entry name" value="myo_inos_iolD"/>
    <property type="match status" value="1"/>
</dbReference>
<dbReference type="RefSeq" id="WP_115558052.1">
    <property type="nucleotide sequence ID" value="NZ_CP031376.1"/>
</dbReference>
<sequence length="635" mass="71557">MKLIKLTVGQAIVKFIDNQYVWFDGEESKFVEGIFNIFGHGNVLGLGIAMEETEHDLKIIQGKNEQGMAHSAIAFAKEKLRRKIFAVTTSIGPGSTNLVTSAATAFVNNLPVLFFVGETFSSRQPDPVLQQIEVESSNLITVNDCLKPVSRYFDRIYQPQQLMSALIRAFEVLTDQKSQGPATICLPQDVANKYFEFEESFFKKRIHYMKRIIPDEYEIDRFSNLLLNSKRPVITLGGGVKYSEANQIVQTISEKYNIPIVETQAGKSAIPFNFKNLLGGVGVTGNEIANEAVYKSDLVINLGTRLTDFTTNSKKSFSNVNVEVVNVNINRFQSMKIDGFSVVGDIKLTLEKLLAKLPNYKSTYNDEIIEWKKTWAIEIERIKNISEKTNELIEIKNQFSDEKIKQYSQTLNTNLSQSQIIVRLNEILPENSIIVGAAGSLPGDLQRLFEPKYKNNYHMEYGYSCMGYEIAAALGVKIANPDKEVYAFVGDGSFLMMHTELVTALQYHYKINIVLFDNSGYGCINNLQMDNGGKSFCTELLDCNNEIMNIDYAKIGEGYGMRTFKINKIDNLESVISSALKYSISTLIEIKVLPKTMSKNYGGWWHVGVPETSINSEVSVANKKIKDELEKIRKY</sequence>
<keyword evidence="8" id="KW-1185">Reference proteome</keyword>
<dbReference type="InterPro" id="IPR011766">
    <property type="entry name" value="TPP_enzyme_TPP-bd"/>
</dbReference>
<dbReference type="GO" id="GO:0005948">
    <property type="term" value="C:acetolactate synthase complex"/>
    <property type="evidence" value="ECO:0007669"/>
    <property type="project" value="TreeGrafter"/>
</dbReference>
<reference evidence="7 8" key="1">
    <citation type="submission" date="2018-07" db="EMBL/GenBank/DDBJ databases">
        <title>Complete genome sequence of Spiroplasma alleghenense PLHS-1 (ATCC 51752).</title>
        <authorList>
            <person name="Chou L."/>
            <person name="Lee T.-Y."/>
            <person name="Tsai Y.-M."/>
            <person name="Kuo C.-H."/>
        </authorList>
    </citation>
    <scope>NUCLEOTIDE SEQUENCE [LARGE SCALE GENOMIC DNA]</scope>
    <source>
        <strain evidence="7 8">PLHS-1</strain>
    </source>
</reference>
<dbReference type="PANTHER" id="PTHR18968">
    <property type="entry name" value="THIAMINE PYROPHOSPHATE ENZYMES"/>
    <property type="match status" value="1"/>
</dbReference>
<comment type="similarity">
    <text evidence="1 3">Belongs to the TPP enzyme family.</text>
</comment>
<feature type="domain" description="Thiamine pyrophosphate enzyme central" evidence="4">
    <location>
        <begin position="220"/>
        <end position="353"/>
    </location>
</feature>
<dbReference type="InterPro" id="IPR000399">
    <property type="entry name" value="TPP-bd_CS"/>
</dbReference>